<dbReference type="Proteomes" id="UP001208131">
    <property type="component" value="Unassembled WGS sequence"/>
</dbReference>
<comment type="caution">
    <text evidence="1">The sequence shown here is derived from an EMBL/GenBank/DDBJ whole genome shotgun (WGS) entry which is preliminary data.</text>
</comment>
<proteinExistence type="predicted"/>
<dbReference type="EMBL" id="JAOQJZ010000012">
    <property type="protein sequence ID" value="MCU6706462.1"/>
    <property type="molecule type" value="Genomic_DNA"/>
</dbReference>
<name>A0AAE3IJI4_9FIRM</name>
<dbReference type="AlphaFoldDB" id="A0AAE3IJI4"/>
<reference evidence="1 2" key="1">
    <citation type="journal article" date="2021" name="ISME Commun">
        <title>Automated analysis of genomic sequences facilitates high-throughput and comprehensive description of bacteria.</title>
        <authorList>
            <person name="Hitch T.C.A."/>
        </authorList>
    </citation>
    <scope>NUCLEOTIDE SEQUENCE [LARGE SCALE GENOMIC DNA]</scope>
    <source>
        <strain evidence="1 2">Sanger_31</strain>
    </source>
</reference>
<organism evidence="1 2">
    <name type="scientific">Hominimerdicola aceti</name>
    <dbReference type="NCBI Taxonomy" id="2981726"/>
    <lineage>
        <taxon>Bacteria</taxon>
        <taxon>Bacillati</taxon>
        <taxon>Bacillota</taxon>
        <taxon>Clostridia</taxon>
        <taxon>Eubacteriales</taxon>
        <taxon>Oscillospiraceae</taxon>
        <taxon>Hominimerdicola</taxon>
    </lineage>
</organism>
<sequence>MVTEYTAYKIRFTTVKEVQQFIRLANMVDYNIDLKQSHYCVNASSIVGIFALDLENEVIMFVPTEHEKNAEEMFAEFIIK</sequence>
<dbReference type="SUPFAM" id="SSF55594">
    <property type="entry name" value="HPr-like"/>
    <property type="match status" value="1"/>
</dbReference>
<protein>
    <submittedName>
        <fullName evidence="1">Uncharacterized protein</fullName>
    </submittedName>
</protein>
<accession>A0AAE3IJI4</accession>
<gene>
    <name evidence="1" type="ORF">OCV57_11080</name>
</gene>
<dbReference type="RefSeq" id="WP_267301613.1">
    <property type="nucleotide sequence ID" value="NZ_JAOQJZ010000012.1"/>
</dbReference>
<evidence type="ECO:0000313" key="2">
    <source>
        <dbReference type="Proteomes" id="UP001208131"/>
    </source>
</evidence>
<dbReference type="InterPro" id="IPR035895">
    <property type="entry name" value="HPr-like_sf"/>
</dbReference>
<keyword evidence="2" id="KW-1185">Reference proteome</keyword>
<evidence type="ECO:0000313" key="1">
    <source>
        <dbReference type="EMBL" id="MCU6706462.1"/>
    </source>
</evidence>